<dbReference type="Pfam" id="PF00872">
    <property type="entry name" value="Transposase_mut"/>
    <property type="match status" value="1"/>
</dbReference>
<evidence type="ECO:0000256" key="2">
    <source>
        <dbReference type="ARBA" id="ARBA00023125"/>
    </source>
</evidence>
<protein>
    <recommendedName>
        <fullName evidence="5">Mutator family transposase</fullName>
    </recommendedName>
</protein>
<organism evidence="4">
    <name type="scientific">hot springs metagenome</name>
    <dbReference type="NCBI Taxonomy" id="433727"/>
    <lineage>
        <taxon>unclassified sequences</taxon>
        <taxon>metagenomes</taxon>
        <taxon>ecological metagenomes</taxon>
    </lineage>
</organism>
<keyword evidence="2" id="KW-0238">DNA-binding</keyword>
<name>A0A5J4L1E9_9ZZZZ</name>
<proteinExistence type="predicted"/>
<dbReference type="PANTHER" id="PTHR33217">
    <property type="entry name" value="TRANSPOSASE FOR INSERTION SEQUENCE ELEMENT IS1081"/>
    <property type="match status" value="1"/>
</dbReference>
<evidence type="ECO:0000313" key="4">
    <source>
        <dbReference type="EMBL" id="GER92650.1"/>
    </source>
</evidence>
<reference evidence="4" key="1">
    <citation type="submission" date="2019-10" db="EMBL/GenBank/DDBJ databases">
        <title>Metagenomic sequencing of thiosulfate-disproportionating enrichment culture.</title>
        <authorList>
            <person name="Umezawa K."/>
            <person name="Kojima H."/>
            <person name="Fukui M."/>
        </authorList>
    </citation>
    <scope>NUCLEOTIDE SEQUENCE</scope>
    <source>
        <strain evidence="4">45J</strain>
    </source>
</reference>
<dbReference type="AlphaFoldDB" id="A0A5J4L1E9"/>
<dbReference type="PANTHER" id="PTHR33217:SF7">
    <property type="entry name" value="TRANSPOSASE FOR INSERTION SEQUENCE ELEMENT IS1081"/>
    <property type="match status" value="1"/>
</dbReference>
<dbReference type="GO" id="GO:0006313">
    <property type="term" value="P:DNA transposition"/>
    <property type="evidence" value="ECO:0007669"/>
    <property type="project" value="InterPro"/>
</dbReference>
<keyword evidence="3" id="KW-0233">DNA recombination</keyword>
<dbReference type="GO" id="GO:0003677">
    <property type="term" value="F:DNA binding"/>
    <property type="evidence" value="ECO:0007669"/>
    <property type="project" value="UniProtKB-KW"/>
</dbReference>
<dbReference type="EMBL" id="BLAB01000001">
    <property type="protein sequence ID" value="GER92650.1"/>
    <property type="molecule type" value="Genomic_DNA"/>
</dbReference>
<accession>A0A5J4L1E9</accession>
<gene>
    <name evidence="4" type="ORF">A45J_0368</name>
</gene>
<evidence type="ECO:0008006" key="5">
    <source>
        <dbReference type="Google" id="ProtNLM"/>
    </source>
</evidence>
<dbReference type="GO" id="GO:0004803">
    <property type="term" value="F:transposase activity"/>
    <property type="evidence" value="ECO:0007669"/>
    <property type="project" value="InterPro"/>
</dbReference>
<evidence type="ECO:0000256" key="3">
    <source>
        <dbReference type="ARBA" id="ARBA00023172"/>
    </source>
</evidence>
<evidence type="ECO:0000256" key="1">
    <source>
        <dbReference type="ARBA" id="ARBA00022578"/>
    </source>
</evidence>
<sequence>MSDFRAFAIYLDTIHRAGEAFIIALGIDTEGKKMPLGFWQGATENHELCEELLADMERRGLKLTKRTIWVTDGGKGIIKALRDKFGKKLLHQRCTIHKDKNIQKHLAKRYRKEAHRKFKTALEQNSYEDAKEMLLEMEKWLRGINESAADSLLEAIEEILTLHRLKVPELLRKTLRSTNPIESMFSMVRDAEGNIKRYRNSRMKQRWLASVLLYCEKRFKRVNGYASIPDVIRNIEALEETGETVKVAA</sequence>
<keyword evidence="1" id="KW-0815">Transposition</keyword>
<comment type="caution">
    <text evidence="4">The sequence shown here is derived from an EMBL/GenBank/DDBJ whole genome shotgun (WGS) entry which is preliminary data.</text>
</comment>
<dbReference type="InterPro" id="IPR001207">
    <property type="entry name" value="Transposase_mutator"/>
</dbReference>